<dbReference type="Gene3D" id="3.90.226.10">
    <property type="entry name" value="2-enoyl-CoA Hydratase, Chain A, domain 1"/>
    <property type="match status" value="1"/>
</dbReference>
<dbReference type="PANTHER" id="PTHR11941">
    <property type="entry name" value="ENOYL-COA HYDRATASE-RELATED"/>
    <property type="match status" value="1"/>
</dbReference>
<dbReference type="CDD" id="cd06558">
    <property type="entry name" value="crotonase-like"/>
    <property type="match status" value="1"/>
</dbReference>
<reference evidence="3" key="1">
    <citation type="submission" date="2018-05" db="EMBL/GenBank/DDBJ databases">
        <authorList>
            <person name="Li X."/>
        </authorList>
    </citation>
    <scope>NUCLEOTIDE SEQUENCE [LARGE SCALE GENOMIC DNA]</scope>
    <source>
        <strain evidence="3">HKS-05</strain>
    </source>
</reference>
<dbReference type="SUPFAM" id="SSF52096">
    <property type="entry name" value="ClpP/crotonase"/>
    <property type="match status" value="1"/>
</dbReference>
<dbReference type="NCBIfam" id="NF004795">
    <property type="entry name" value="PRK06143.1"/>
    <property type="match status" value="1"/>
</dbReference>
<keyword evidence="3" id="KW-1185">Reference proteome</keyword>
<evidence type="ECO:0000256" key="1">
    <source>
        <dbReference type="ARBA" id="ARBA00005254"/>
    </source>
</evidence>
<comment type="similarity">
    <text evidence="1">Belongs to the enoyl-CoA hydratase/isomerase family.</text>
</comment>
<proteinExistence type="inferred from homology"/>
<keyword evidence="2" id="KW-0456">Lyase</keyword>
<protein>
    <submittedName>
        <fullName evidence="2">Enoyl-CoA hydratase</fullName>
        <ecNumber evidence="2">4.2.1.17</ecNumber>
    </submittedName>
</protein>
<name>A0A328AUR7_9CAUL</name>
<dbReference type="GO" id="GO:0004300">
    <property type="term" value="F:enoyl-CoA hydratase activity"/>
    <property type="evidence" value="ECO:0007669"/>
    <property type="project" value="UniProtKB-EC"/>
</dbReference>
<dbReference type="EC" id="4.2.1.17" evidence="2"/>
<evidence type="ECO:0000313" key="3">
    <source>
        <dbReference type="Proteomes" id="UP000249842"/>
    </source>
</evidence>
<dbReference type="PANTHER" id="PTHR11941:SF171">
    <property type="entry name" value="SD19268P"/>
    <property type="match status" value="1"/>
</dbReference>
<dbReference type="InterPro" id="IPR029045">
    <property type="entry name" value="ClpP/crotonase-like_dom_sf"/>
</dbReference>
<dbReference type="InterPro" id="IPR001753">
    <property type="entry name" value="Enoyl-CoA_hydra/iso"/>
</dbReference>
<dbReference type="EMBL" id="QFYP01000001">
    <property type="protein sequence ID" value="RAK58349.1"/>
    <property type="molecule type" value="Genomic_DNA"/>
</dbReference>
<dbReference type="GO" id="GO:0006635">
    <property type="term" value="P:fatty acid beta-oxidation"/>
    <property type="evidence" value="ECO:0007669"/>
    <property type="project" value="TreeGrafter"/>
</dbReference>
<dbReference type="RefSeq" id="WP_111455621.1">
    <property type="nucleotide sequence ID" value="NZ_QFYP01000001.1"/>
</dbReference>
<comment type="caution">
    <text evidence="2">The sequence shown here is derived from an EMBL/GenBank/DDBJ whole genome shotgun (WGS) entry which is preliminary data.</text>
</comment>
<dbReference type="Pfam" id="PF00378">
    <property type="entry name" value="ECH_1"/>
    <property type="match status" value="1"/>
</dbReference>
<sequence length="264" mass="28170">MIPSVKVRYEDRHGGRVAFVCIDRPEKLNSLSAEIMRAFTDLFHGLAADLHLRAVVLTGAGSKAFIGGADIQEMAALSGPAEARAFIALVHGCCRAIRAVPVPVIARINGFCLGAGLEVAASCDLRLAADTAVFGMPEVKLGLPSVVEAALLPSLIGWGRARRILYTGETFGAAEALAWGLVEEVHAQALMDAAVEDLIDKLLDAEPRAVQLQKALMQRWEELPVSGAIQAGIEAFEDAWTTDEPSRAMAAFLARRQSAKKSGR</sequence>
<organism evidence="2 3">
    <name type="scientific">Phenylobacterium hankyongense</name>
    <dbReference type="NCBI Taxonomy" id="1813876"/>
    <lineage>
        <taxon>Bacteria</taxon>
        <taxon>Pseudomonadati</taxon>
        <taxon>Pseudomonadota</taxon>
        <taxon>Alphaproteobacteria</taxon>
        <taxon>Caulobacterales</taxon>
        <taxon>Caulobacteraceae</taxon>
        <taxon>Phenylobacterium</taxon>
    </lineage>
</organism>
<dbReference type="Proteomes" id="UP000249842">
    <property type="component" value="Unassembled WGS sequence"/>
</dbReference>
<dbReference type="AlphaFoldDB" id="A0A328AUR7"/>
<gene>
    <name evidence="2" type="ORF">DJ021_00255</name>
</gene>
<dbReference type="OrthoDB" id="7957667at2"/>
<evidence type="ECO:0000313" key="2">
    <source>
        <dbReference type="EMBL" id="RAK58349.1"/>
    </source>
</evidence>
<accession>A0A328AUR7</accession>